<protein>
    <submittedName>
        <fullName evidence="1">Uncharacterized protein</fullName>
    </submittedName>
</protein>
<dbReference type="GeneID" id="28994055"/>
<proteinExistence type="predicted"/>
<dbReference type="Proteomes" id="UP000077315">
    <property type="component" value="Unassembled WGS sequence"/>
</dbReference>
<evidence type="ECO:0000313" key="2">
    <source>
        <dbReference type="Proteomes" id="UP000077315"/>
    </source>
</evidence>
<dbReference type="RefSeq" id="XP_018283577.1">
    <property type="nucleotide sequence ID" value="XM_018433149.1"/>
</dbReference>
<name>A0A167J9A8_PHYB8</name>
<gene>
    <name evidence="1" type="ORF">PHYBLDRAFT_153440</name>
</gene>
<keyword evidence="2" id="KW-1185">Reference proteome</keyword>
<dbReference type="InParanoid" id="A0A167J9A8"/>
<sequence>MSLTNSGYSYSNMSDFDYTFANTACSYQCSIQDGDTVLEAAQYFSAACVTEWLQRNPSAKATLMLDGDRIDLPVYALRRRNAVVADLPDAPIAA</sequence>
<accession>A0A167J9A8</accession>
<dbReference type="EMBL" id="KV441010">
    <property type="protein sequence ID" value="OAD65537.1"/>
    <property type="molecule type" value="Genomic_DNA"/>
</dbReference>
<dbReference type="VEuPathDB" id="FungiDB:PHYBLDRAFT_153440"/>
<evidence type="ECO:0000313" key="1">
    <source>
        <dbReference type="EMBL" id="OAD65537.1"/>
    </source>
</evidence>
<dbReference type="OrthoDB" id="2209631at2759"/>
<reference evidence="2" key="1">
    <citation type="submission" date="2015-06" db="EMBL/GenBank/DDBJ databases">
        <title>Expansion of signal transduction pathways in fungi by whole-genome duplication.</title>
        <authorList>
            <consortium name="DOE Joint Genome Institute"/>
            <person name="Corrochano L.M."/>
            <person name="Kuo A."/>
            <person name="Marcet-Houben M."/>
            <person name="Polaino S."/>
            <person name="Salamov A."/>
            <person name="Villalobos J.M."/>
            <person name="Alvarez M.I."/>
            <person name="Avalos J."/>
            <person name="Benito E.P."/>
            <person name="Benoit I."/>
            <person name="Burger G."/>
            <person name="Camino L.P."/>
            <person name="Canovas D."/>
            <person name="Cerda-Olmedo E."/>
            <person name="Cheng J.-F."/>
            <person name="Dominguez A."/>
            <person name="Elias M."/>
            <person name="Eslava A.P."/>
            <person name="Glaser F."/>
            <person name="Grimwood J."/>
            <person name="Gutierrez G."/>
            <person name="Heitman J."/>
            <person name="Henrissat B."/>
            <person name="Iturriaga E.A."/>
            <person name="Lang B.F."/>
            <person name="Lavin J.L."/>
            <person name="Lee S."/>
            <person name="Li W."/>
            <person name="Lindquist E."/>
            <person name="Lopez-Garcia S."/>
            <person name="Luque E.M."/>
            <person name="Marcos A.T."/>
            <person name="Martin J."/>
            <person name="McCluskey K."/>
            <person name="Medina H.R."/>
            <person name="Miralles-Duran A."/>
            <person name="Miyazaki A."/>
            <person name="Munoz-Torres E."/>
            <person name="Oguiza J.A."/>
            <person name="Ohm R."/>
            <person name="Olmedo M."/>
            <person name="Orejas M."/>
            <person name="Ortiz-Castellanos L."/>
            <person name="Pisabarro A.G."/>
            <person name="Rodriguez-Romero J."/>
            <person name="Ruiz-Herrera J."/>
            <person name="Ruiz-Vazquez R."/>
            <person name="Sanz C."/>
            <person name="Schackwitz W."/>
            <person name="Schmutz J."/>
            <person name="Shahriari M."/>
            <person name="Shelest E."/>
            <person name="Silva-Franco F."/>
            <person name="Soanes D."/>
            <person name="Syed K."/>
            <person name="Tagua V.G."/>
            <person name="Talbot N.J."/>
            <person name="Thon M."/>
            <person name="De vries R.P."/>
            <person name="Wiebenga A."/>
            <person name="Yadav J.S."/>
            <person name="Braun E.L."/>
            <person name="Baker S."/>
            <person name="Garre V."/>
            <person name="Horwitz B."/>
            <person name="Torres-Martinez S."/>
            <person name="Idnurm A."/>
            <person name="Herrera-Estrella A."/>
            <person name="Gabaldon T."/>
            <person name="Grigoriev I.V."/>
        </authorList>
    </citation>
    <scope>NUCLEOTIDE SEQUENCE [LARGE SCALE GENOMIC DNA]</scope>
    <source>
        <strain evidence="2">NRRL 1555(-)</strain>
    </source>
</reference>
<organism evidence="1 2">
    <name type="scientific">Phycomyces blakesleeanus (strain ATCC 8743b / DSM 1359 / FGSC 10004 / NBRC 33097 / NRRL 1555)</name>
    <dbReference type="NCBI Taxonomy" id="763407"/>
    <lineage>
        <taxon>Eukaryota</taxon>
        <taxon>Fungi</taxon>
        <taxon>Fungi incertae sedis</taxon>
        <taxon>Mucoromycota</taxon>
        <taxon>Mucoromycotina</taxon>
        <taxon>Mucoromycetes</taxon>
        <taxon>Mucorales</taxon>
        <taxon>Phycomycetaceae</taxon>
        <taxon>Phycomyces</taxon>
    </lineage>
</organism>
<dbReference type="AlphaFoldDB" id="A0A167J9A8"/>